<keyword evidence="2" id="KW-1185">Reference proteome</keyword>
<dbReference type="Gramene" id="rna-AYBTSS11_LOCUS27509">
    <property type="protein sequence ID" value="CAJ1975396.1"/>
    <property type="gene ID" value="gene-AYBTSS11_LOCUS27509"/>
</dbReference>
<evidence type="ECO:0000313" key="1">
    <source>
        <dbReference type="EMBL" id="CAJ1975396.1"/>
    </source>
</evidence>
<name>A0AA86VR79_9FABA</name>
<gene>
    <name evidence="1" type="ORF">AYBTSS11_LOCUS27509</name>
</gene>
<sequence>MAKPTNNMHSMSNFISAPQPYCTVTAAKSLAGHRARRTESEDKRIDEKILIMFEDLGRCLGHMRENEMVVKLSRLSTMSLRNIIDHTLHFQLIIRLYLLSRSLMEHLVSMGHIVIDNYVDKID</sequence>
<reference evidence="1" key="1">
    <citation type="submission" date="2023-10" db="EMBL/GenBank/DDBJ databases">
        <authorList>
            <person name="Domelevo Entfellner J.-B."/>
        </authorList>
    </citation>
    <scope>NUCLEOTIDE SEQUENCE</scope>
</reference>
<dbReference type="Proteomes" id="UP001189624">
    <property type="component" value="Chromosome 9"/>
</dbReference>
<dbReference type="EMBL" id="OY731406">
    <property type="protein sequence ID" value="CAJ1975396.1"/>
    <property type="molecule type" value="Genomic_DNA"/>
</dbReference>
<protein>
    <submittedName>
        <fullName evidence="1">Uncharacterized protein</fullName>
    </submittedName>
</protein>
<organism evidence="1 2">
    <name type="scientific">Sphenostylis stenocarpa</name>
    <dbReference type="NCBI Taxonomy" id="92480"/>
    <lineage>
        <taxon>Eukaryota</taxon>
        <taxon>Viridiplantae</taxon>
        <taxon>Streptophyta</taxon>
        <taxon>Embryophyta</taxon>
        <taxon>Tracheophyta</taxon>
        <taxon>Spermatophyta</taxon>
        <taxon>Magnoliopsida</taxon>
        <taxon>eudicotyledons</taxon>
        <taxon>Gunneridae</taxon>
        <taxon>Pentapetalae</taxon>
        <taxon>rosids</taxon>
        <taxon>fabids</taxon>
        <taxon>Fabales</taxon>
        <taxon>Fabaceae</taxon>
        <taxon>Papilionoideae</taxon>
        <taxon>50 kb inversion clade</taxon>
        <taxon>NPAAA clade</taxon>
        <taxon>indigoferoid/millettioid clade</taxon>
        <taxon>Phaseoleae</taxon>
        <taxon>Sphenostylis</taxon>
    </lineage>
</organism>
<evidence type="ECO:0000313" key="2">
    <source>
        <dbReference type="Proteomes" id="UP001189624"/>
    </source>
</evidence>
<dbReference type="AlphaFoldDB" id="A0AA86VR79"/>
<accession>A0AA86VR79</accession>
<proteinExistence type="predicted"/>